<name>A0A165QBP8_EXIGL</name>
<feature type="compositionally biased region" description="Low complexity" evidence="5">
    <location>
        <begin position="38"/>
        <end position="65"/>
    </location>
</feature>
<evidence type="ECO:0000313" key="8">
    <source>
        <dbReference type="Proteomes" id="UP000077266"/>
    </source>
</evidence>
<dbReference type="AlphaFoldDB" id="A0A165QBP8"/>
<evidence type="ECO:0000256" key="5">
    <source>
        <dbReference type="SAM" id="MobiDB-lite"/>
    </source>
</evidence>
<feature type="compositionally biased region" description="Low complexity" evidence="5">
    <location>
        <begin position="196"/>
        <end position="218"/>
    </location>
</feature>
<evidence type="ECO:0000256" key="1">
    <source>
        <dbReference type="ARBA" id="ARBA00022723"/>
    </source>
</evidence>
<feature type="compositionally biased region" description="Low complexity" evidence="5">
    <location>
        <begin position="330"/>
        <end position="356"/>
    </location>
</feature>
<evidence type="ECO:0000256" key="2">
    <source>
        <dbReference type="ARBA" id="ARBA00022771"/>
    </source>
</evidence>
<feature type="compositionally biased region" description="Basic residues" evidence="5">
    <location>
        <begin position="253"/>
        <end position="262"/>
    </location>
</feature>
<dbReference type="Proteomes" id="UP000077266">
    <property type="component" value="Unassembled WGS sequence"/>
</dbReference>
<dbReference type="SMART" id="SM00184">
    <property type="entry name" value="RING"/>
    <property type="match status" value="2"/>
</dbReference>
<gene>
    <name evidence="7" type="ORF">EXIGLDRAFT_725815</name>
</gene>
<feature type="region of interest" description="Disordered" evidence="5">
    <location>
        <begin position="283"/>
        <end position="424"/>
    </location>
</feature>
<feature type="region of interest" description="Disordered" evidence="5">
    <location>
        <begin position="153"/>
        <end position="262"/>
    </location>
</feature>
<dbReference type="STRING" id="1314781.A0A165QBP8"/>
<dbReference type="Pfam" id="PF13639">
    <property type="entry name" value="zf-RING_2"/>
    <property type="match status" value="1"/>
</dbReference>
<feature type="region of interest" description="Disordered" evidence="5">
    <location>
        <begin position="27"/>
        <end position="72"/>
    </location>
</feature>
<dbReference type="InParanoid" id="A0A165QBP8"/>
<dbReference type="EMBL" id="KV425884">
    <property type="protein sequence ID" value="KZW03373.1"/>
    <property type="molecule type" value="Genomic_DNA"/>
</dbReference>
<reference evidence="7 8" key="1">
    <citation type="journal article" date="2016" name="Mol. Biol. Evol.">
        <title>Comparative Genomics of Early-Diverging Mushroom-Forming Fungi Provides Insights into the Origins of Lignocellulose Decay Capabilities.</title>
        <authorList>
            <person name="Nagy L.G."/>
            <person name="Riley R."/>
            <person name="Tritt A."/>
            <person name="Adam C."/>
            <person name="Daum C."/>
            <person name="Floudas D."/>
            <person name="Sun H."/>
            <person name="Yadav J.S."/>
            <person name="Pangilinan J."/>
            <person name="Larsson K.H."/>
            <person name="Matsuura K."/>
            <person name="Barry K."/>
            <person name="Labutti K."/>
            <person name="Kuo R."/>
            <person name="Ohm R.A."/>
            <person name="Bhattacharya S.S."/>
            <person name="Shirouzu T."/>
            <person name="Yoshinaga Y."/>
            <person name="Martin F.M."/>
            <person name="Grigoriev I.V."/>
            <person name="Hibbett D.S."/>
        </authorList>
    </citation>
    <scope>NUCLEOTIDE SEQUENCE [LARGE SCALE GENOMIC DNA]</scope>
    <source>
        <strain evidence="7 8">HHB12029</strain>
    </source>
</reference>
<dbReference type="Gene3D" id="3.30.40.10">
    <property type="entry name" value="Zinc/RING finger domain, C3HC4 (zinc finger)"/>
    <property type="match status" value="1"/>
</dbReference>
<evidence type="ECO:0000313" key="7">
    <source>
        <dbReference type="EMBL" id="KZW03373.1"/>
    </source>
</evidence>
<dbReference type="SUPFAM" id="SSF57850">
    <property type="entry name" value="RING/U-box"/>
    <property type="match status" value="2"/>
</dbReference>
<evidence type="ECO:0000259" key="6">
    <source>
        <dbReference type="PROSITE" id="PS50089"/>
    </source>
</evidence>
<dbReference type="PANTHER" id="PTHR15710">
    <property type="entry name" value="E3 UBIQUITIN-PROTEIN LIGASE PRAJA"/>
    <property type="match status" value="1"/>
</dbReference>
<evidence type="ECO:0000256" key="4">
    <source>
        <dbReference type="PROSITE-ProRule" id="PRU00175"/>
    </source>
</evidence>
<keyword evidence="8" id="KW-1185">Reference proteome</keyword>
<dbReference type="InterPro" id="IPR013083">
    <property type="entry name" value="Znf_RING/FYVE/PHD"/>
</dbReference>
<keyword evidence="1" id="KW-0479">Metal-binding</keyword>
<dbReference type="PROSITE" id="PS50089">
    <property type="entry name" value="ZF_RING_2"/>
    <property type="match status" value="1"/>
</dbReference>
<dbReference type="OrthoDB" id="8062037at2759"/>
<dbReference type="GO" id="GO:0008270">
    <property type="term" value="F:zinc ion binding"/>
    <property type="evidence" value="ECO:0007669"/>
    <property type="project" value="UniProtKB-KW"/>
</dbReference>
<keyword evidence="3" id="KW-0862">Zinc</keyword>
<proteinExistence type="predicted"/>
<feature type="domain" description="RING-type" evidence="6">
    <location>
        <begin position="14"/>
        <end position="107"/>
    </location>
</feature>
<feature type="compositionally biased region" description="Pro residues" evidence="5">
    <location>
        <begin position="223"/>
        <end position="233"/>
    </location>
</feature>
<dbReference type="InterPro" id="IPR001841">
    <property type="entry name" value="Znf_RING"/>
</dbReference>
<accession>A0A165QBP8</accession>
<organism evidence="7 8">
    <name type="scientific">Exidia glandulosa HHB12029</name>
    <dbReference type="NCBI Taxonomy" id="1314781"/>
    <lineage>
        <taxon>Eukaryota</taxon>
        <taxon>Fungi</taxon>
        <taxon>Dikarya</taxon>
        <taxon>Basidiomycota</taxon>
        <taxon>Agaricomycotina</taxon>
        <taxon>Agaricomycetes</taxon>
        <taxon>Auriculariales</taxon>
        <taxon>Exidiaceae</taxon>
        <taxon>Exidia</taxon>
    </lineage>
</organism>
<feature type="compositionally biased region" description="Low complexity" evidence="5">
    <location>
        <begin position="156"/>
        <end position="178"/>
    </location>
</feature>
<protein>
    <recommendedName>
        <fullName evidence="6">RING-type domain-containing protein</fullName>
    </recommendedName>
</protein>
<keyword evidence="2 4" id="KW-0863">Zinc-finger</keyword>
<sequence>MHVEKAADDGTGACAVCWEGLDVGLEEGSEGVPTWQSGPNGAPATAAPAADVNGPAAAPASEGSPAAPPAEEPPLLPRIVVLPCGHAFHSTCLLPWFSQHTTCPNCRFNVDPDGLASTAYLNGRRRAGAGPHMHFNGPPAGLLADLMAHLTSQGLPDQTFPPQQQQPNAPANADAPTPGQNHRITFNIGPFPLVPPALGGPQQQQGGNGGMPMPQYPQFPFSFLPPPAHPPATPQQHAQGQPQPSPTNGNGPRIHHHHHHHHVADGIDTTYDTFEVELDIGVTIPLGSPGTPRTPNAAGGQQQPPTPGGAPFDMFFHFVTPLGDEVPRTPAQHQQPAAGSPQQQQQTPPTNQQPQQGTPPLPRLPTLPSLRDLFNDPVFATGRPAGDRTRRASQTQPSSQRRKWSRPDSQGRTIRQHVEQRERELGLRCDSTSCDVAPTDEDPAPQIPAGVTTKTICLRPTGEKKCEHKFHPQCIVTAARVAAAAAGRDAADASAVSCPICRAEGALTTEEWEEGERALQAALEA</sequence>
<evidence type="ECO:0000256" key="3">
    <source>
        <dbReference type="ARBA" id="ARBA00022833"/>
    </source>
</evidence>